<dbReference type="PANTHER" id="PTHR11630">
    <property type="entry name" value="DNA REPLICATION LICENSING FACTOR MCM FAMILY MEMBER"/>
    <property type="match status" value="1"/>
</dbReference>
<accession>A0AAV1ILW3</accession>
<keyword evidence="4 11" id="KW-0547">Nucleotide-binding</keyword>
<feature type="domain" description="MCM C-terminal AAA(+) ATPase" evidence="14">
    <location>
        <begin position="295"/>
        <end position="501"/>
    </location>
</feature>
<reference evidence="15 16" key="1">
    <citation type="submission" date="2023-10" db="EMBL/GenBank/DDBJ databases">
        <authorList>
            <person name="Maclean D."/>
            <person name="Macfadyen A."/>
        </authorList>
    </citation>
    <scope>NUCLEOTIDE SEQUENCE [LARGE SCALE GENOMIC DNA]</scope>
</reference>
<comment type="subcellular location">
    <subcellularLocation>
        <location evidence="1 12">Nucleus</location>
    </subcellularLocation>
</comment>
<dbReference type="EC" id="3.6.4.12" evidence="12"/>
<protein>
    <recommendedName>
        <fullName evidence="12">DNA replication licensing factor MCM3</fullName>
        <ecNumber evidence="12">3.6.4.12</ecNumber>
    </recommendedName>
</protein>
<feature type="compositionally biased region" description="Basic and acidic residues" evidence="13">
    <location>
        <begin position="509"/>
        <end position="524"/>
    </location>
</feature>
<dbReference type="InterPro" id="IPR031327">
    <property type="entry name" value="MCM"/>
</dbReference>
<proteinExistence type="inferred from homology"/>
<dbReference type="Pfam" id="PF00493">
    <property type="entry name" value="MCM"/>
    <property type="match status" value="1"/>
</dbReference>
<feature type="region of interest" description="Disordered" evidence="13">
    <location>
        <begin position="506"/>
        <end position="539"/>
    </location>
</feature>
<evidence type="ECO:0000313" key="16">
    <source>
        <dbReference type="Proteomes" id="UP001314263"/>
    </source>
</evidence>
<dbReference type="PRINTS" id="PR01657">
    <property type="entry name" value="MCMFAMILY"/>
</dbReference>
<evidence type="ECO:0000256" key="7">
    <source>
        <dbReference type="ARBA" id="ARBA00022840"/>
    </source>
</evidence>
<keyword evidence="6 12" id="KW-0347">Helicase</keyword>
<evidence type="ECO:0000256" key="13">
    <source>
        <dbReference type="SAM" id="MobiDB-lite"/>
    </source>
</evidence>
<dbReference type="InterPro" id="IPR001208">
    <property type="entry name" value="MCM_dom"/>
</dbReference>
<dbReference type="Gene3D" id="2.20.28.10">
    <property type="match status" value="1"/>
</dbReference>
<dbReference type="GO" id="GO:0017116">
    <property type="term" value="F:single-stranded DNA helicase activity"/>
    <property type="evidence" value="ECO:0007669"/>
    <property type="project" value="TreeGrafter"/>
</dbReference>
<evidence type="ECO:0000256" key="6">
    <source>
        <dbReference type="ARBA" id="ARBA00022806"/>
    </source>
</evidence>
<dbReference type="SUPFAM" id="SSF52540">
    <property type="entry name" value="P-loop containing nucleoside triphosphate hydrolases"/>
    <property type="match status" value="1"/>
</dbReference>
<keyword evidence="16" id="KW-1185">Reference proteome</keyword>
<dbReference type="SMART" id="SM00382">
    <property type="entry name" value="AAA"/>
    <property type="match status" value="1"/>
</dbReference>
<comment type="caution">
    <text evidence="15">The sequence shown here is derived from an EMBL/GenBank/DDBJ whole genome shotgun (WGS) entry which is preliminary data.</text>
</comment>
<dbReference type="Proteomes" id="UP001314263">
    <property type="component" value="Unassembled WGS sequence"/>
</dbReference>
<evidence type="ECO:0000256" key="5">
    <source>
        <dbReference type="ARBA" id="ARBA00022801"/>
    </source>
</evidence>
<dbReference type="Gene3D" id="3.30.1640.10">
    <property type="entry name" value="mini-chromosome maintenance (MCM) complex, chain A, domain 1"/>
    <property type="match status" value="1"/>
</dbReference>
<dbReference type="GO" id="GO:0005634">
    <property type="term" value="C:nucleus"/>
    <property type="evidence" value="ECO:0007669"/>
    <property type="project" value="UniProtKB-SubCell"/>
</dbReference>
<evidence type="ECO:0000259" key="14">
    <source>
        <dbReference type="PROSITE" id="PS50051"/>
    </source>
</evidence>
<dbReference type="InterPro" id="IPR018525">
    <property type="entry name" value="MCM_CS"/>
</dbReference>
<dbReference type="GO" id="GO:0016787">
    <property type="term" value="F:hydrolase activity"/>
    <property type="evidence" value="ECO:0007669"/>
    <property type="project" value="UniProtKB-KW"/>
</dbReference>
<dbReference type="GO" id="GO:0006271">
    <property type="term" value="P:DNA strand elongation involved in DNA replication"/>
    <property type="evidence" value="ECO:0007669"/>
    <property type="project" value="TreeGrafter"/>
</dbReference>
<dbReference type="FunFam" id="2.20.28.10:FF:000008">
    <property type="entry name" value="DNA helicase"/>
    <property type="match status" value="1"/>
</dbReference>
<dbReference type="EMBL" id="CAUYUE010000016">
    <property type="protein sequence ID" value="CAK0787230.1"/>
    <property type="molecule type" value="Genomic_DNA"/>
</dbReference>
<dbReference type="InterPro" id="IPR027417">
    <property type="entry name" value="P-loop_NTPase"/>
</dbReference>
<dbReference type="Pfam" id="PF17855">
    <property type="entry name" value="MCM_lid"/>
    <property type="match status" value="1"/>
</dbReference>
<dbReference type="GO" id="GO:0003697">
    <property type="term" value="F:single-stranded DNA binding"/>
    <property type="evidence" value="ECO:0007669"/>
    <property type="project" value="TreeGrafter"/>
</dbReference>
<keyword evidence="9 12" id="KW-0539">Nucleus</keyword>
<feature type="compositionally biased region" description="Acidic residues" evidence="13">
    <location>
        <begin position="701"/>
        <end position="711"/>
    </location>
</feature>
<dbReference type="InterPro" id="IPR033762">
    <property type="entry name" value="MCM_OB"/>
</dbReference>
<dbReference type="Pfam" id="PF17207">
    <property type="entry name" value="MCM_OB"/>
    <property type="match status" value="1"/>
</dbReference>
<keyword evidence="8 11" id="KW-0238">DNA-binding</keyword>
<dbReference type="PANTHER" id="PTHR11630:SF46">
    <property type="entry name" value="DNA REPLICATION LICENSING FACTOR MCM3-RELATED"/>
    <property type="match status" value="1"/>
</dbReference>
<evidence type="ECO:0000256" key="9">
    <source>
        <dbReference type="ARBA" id="ARBA00023242"/>
    </source>
</evidence>
<dbReference type="Pfam" id="PF14551">
    <property type="entry name" value="MCM_N"/>
    <property type="match status" value="1"/>
</dbReference>
<name>A0AAV1ILW3_9CHLO</name>
<dbReference type="PRINTS" id="PR01659">
    <property type="entry name" value="MCMPROTEIN3"/>
</dbReference>
<evidence type="ECO:0000256" key="10">
    <source>
        <dbReference type="ARBA" id="ARBA00047995"/>
    </source>
</evidence>
<evidence type="ECO:0000256" key="1">
    <source>
        <dbReference type="ARBA" id="ARBA00004123"/>
    </source>
</evidence>
<dbReference type="GO" id="GO:1902975">
    <property type="term" value="P:mitotic DNA replication initiation"/>
    <property type="evidence" value="ECO:0007669"/>
    <property type="project" value="TreeGrafter"/>
</dbReference>
<comment type="catalytic activity">
    <reaction evidence="10 12">
        <text>ATP + H2O = ADP + phosphate + H(+)</text>
        <dbReference type="Rhea" id="RHEA:13065"/>
        <dbReference type="ChEBI" id="CHEBI:15377"/>
        <dbReference type="ChEBI" id="CHEBI:15378"/>
        <dbReference type="ChEBI" id="CHEBI:30616"/>
        <dbReference type="ChEBI" id="CHEBI:43474"/>
        <dbReference type="ChEBI" id="CHEBI:456216"/>
        <dbReference type="EC" id="3.6.4.12"/>
    </reaction>
</comment>
<dbReference type="GO" id="GO:0042555">
    <property type="term" value="C:MCM complex"/>
    <property type="evidence" value="ECO:0007669"/>
    <property type="project" value="UniProtKB-UniRule"/>
</dbReference>
<dbReference type="GO" id="GO:0000727">
    <property type="term" value="P:double-strand break repair via break-induced replication"/>
    <property type="evidence" value="ECO:0007669"/>
    <property type="project" value="TreeGrafter"/>
</dbReference>
<dbReference type="SUPFAM" id="SSF50249">
    <property type="entry name" value="Nucleic acid-binding proteins"/>
    <property type="match status" value="1"/>
</dbReference>
<keyword evidence="3 12" id="KW-0235">DNA replication</keyword>
<dbReference type="PROSITE" id="PS50051">
    <property type="entry name" value="MCM_2"/>
    <property type="match status" value="1"/>
</dbReference>
<dbReference type="InterPro" id="IPR012340">
    <property type="entry name" value="NA-bd_OB-fold"/>
</dbReference>
<comment type="function">
    <text evidence="12">Acts as component of the MCM2-7 complex (MCM complex) which is the replicative helicase essential for 'once per cell cycle' DNA replication initiation and elongation in eukaryotic cells. The active ATPase sites in the MCM2-7 ring are formed through the interaction surfaces of two neighboring subunits such that a critical structure of a conserved arginine finger motif is provided in trans relative to the ATP-binding site of the Walker A box of the adjacent subunit. The six ATPase active sites, however, are likely to contribute differentially to the complex helicase activity.</text>
</comment>
<evidence type="ECO:0000256" key="2">
    <source>
        <dbReference type="ARBA" id="ARBA00008010"/>
    </source>
</evidence>
<evidence type="ECO:0000256" key="11">
    <source>
        <dbReference type="RuleBase" id="RU004070"/>
    </source>
</evidence>
<comment type="similarity">
    <text evidence="2 11">Belongs to the MCM family.</text>
</comment>
<sequence length="806" mass="87684">MDEQAEQRLTLKRNFGDFLDNDHGFGEYADKVRGLLTKENIEKGKLRLEVDLQDLQNFNAGLHRSLLSNPGDCIGPFEEALEELVRNNNQKQLKEHQRVHIAFSGEFGPNRVSSRNLTAKLISKLVEVDGIVTKCSLVRPKLVKSVHYAESTGSFMTREYRDVTSNTGLPTSTTYPTRDENGNLLTTEFGMCVYKNHQVITIQELPETAPPGQLPRSTDIYAEDDLVDACKPGDRVSVVGIYKAVPPRANGTTSGQFRAVLVANNVNRMVRDAASAAITVQDIKNVEQLAASPAVLDILARSLAPSIYGHNLIKKGLILLLLGGRERNLANGTHLRGDINCLMVGDPGVAKSQLLRAVMNVAPLAVSTTGRGSSGVGLTAAITHDADTGEKRLEAGAMVLADRGIVCIDEFDKMNDADRVAIHEVMEQQTVTIAKAGVQTSLNARCSVVAAANPLYGSYDKNESLSRNIHLPDSLLSRFDMLFVVLDNLSSQRDREIGAHVLGQHRYRAPGDDGKTGHTQSRLDDDLDMDDAEDEDADPTAGMYAKYDRCLHGPRSELTQPPLSVAFLRKFLTIIKRRASDIELTGGAMEVIGDYYAELRSQADTNALPITVRTLETIIRLSTAAAKARLSTGVEEKDVEVAKDILDAIMSGHVEGMPGEGADMAAEEEAQEQAPRGARRRQAQVGRARPRASQNPAERLGDDDDDMDVDNADVAGPSGLHSAPGALTSGQVATLDVLVKEMLGRSDRPFSIADVMQRCAEKKLTLSEAAITQALKDAQARYDADPACGAPPIMWDRTEQMYFGLH</sequence>
<gene>
    <name evidence="15" type="ORF">CVIRNUC_010446</name>
</gene>
<dbReference type="GO" id="GO:0005524">
    <property type="term" value="F:ATP binding"/>
    <property type="evidence" value="ECO:0007669"/>
    <property type="project" value="UniProtKB-UniRule"/>
</dbReference>
<dbReference type="Gene3D" id="2.40.50.140">
    <property type="entry name" value="Nucleic acid-binding proteins"/>
    <property type="match status" value="1"/>
</dbReference>
<feature type="region of interest" description="Disordered" evidence="13">
    <location>
        <begin position="653"/>
        <end position="725"/>
    </location>
</feature>
<comment type="subunit">
    <text evidence="12">Component of the MCM2-7 complex.</text>
</comment>
<dbReference type="SMART" id="SM00350">
    <property type="entry name" value="MCM"/>
    <property type="match status" value="1"/>
</dbReference>
<organism evidence="15 16">
    <name type="scientific">Coccomyxa viridis</name>
    <dbReference type="NCBI Taxonomy" id="1274662"/>
    <lineage>
        <taxon>Eukaryota</taxon>
        <taxon>Viridiplantae</taxon>
        <taxon>Chlorophyta</taxon>
        <taxon>core chlorophytes</taxon>
        <taxon>Trebouxiophyceae</taxon>
        <taxon>Trebouxiophyceae incertae sedis</taxon>
        <taxon>Coccomyxaceae</taxon>
        <taxon>Coccomyxa</taxon>
    </lineage>
</organism>
<evidence type="ECO:0000256" key="4">
    <source>
        <dbReference type="ARBA" id="ARBA00022741"/>
    </source>
</evidence>
<dbReference type="Gene3D" id="3.40.50.300">
    <property type="entry name" value="P-loop containing nucleotide triphosphate hydrolases"/>
    <property type="match status" value="1"/>
</dbReference>
<evidence type="ECO:0000313" key="15">
    <source>
        <dbReference type="EMBL" id="CAK0787230.1"/>
    </source>
</evidence>
<dbReference type="AlphaFoldDB" id="A0AAV1ILW3"/>
<evidence type="ECO:0000256" key="12">
    <source>
        <dbReference type="RuleBase" id="RU368061"/>
    </source>
</evidence>
<dbReference type="InterPro" id="IPR027925">
    <property type="entry name" value="MCM_N"/>
</dbReference>
<evidence type="ECO:0000256" key="3">
    <source>
        <dbReference type="ARBA" id="ARBA00022705"/>
    </source>
</evidence>
<dbReference type="InterPro" id="IPR041562">
    <property type="entry name" value="MCM_lid"/>
</dbReference>
<feature type="compositionally biased region" description="Acidic residues" evidence="13">
    <location>
        <begin position="525"/>
        <end position="538"/>
    </location>
</feature>
<dbReference type="PROSITE" id="PS00847">
    <property type="entry name" value="MCM_1"/>
    <property type="match status" value="1"/>
</dbReference>
<keyword evidence="5 12" id="KW-0378">Hydrolase</keyword>
<evidence type="ECO:0000256" key="8">
    <source>
        <dbReference type="ARBA" id="ARBA00023125"/>
    </source>
</evidence>
<keyword evidence="7 11" id="KW-0067">ATP-binding</keyword>
<dbReference type="InterPro" id="IPR003593">
    <property type="entry name" value="AAA+_ATPase"/>
</dbReference>
<feature type="compositionally biased region" description="Low complexity" evidence="13">
    <location>
        <begin position="655"/>
        <end position="664"/>
    </location>
</feature>
<dbReference type="InterPro" id="IPR008046">
    <property type="entry name" value="Mcm3"/>
</dbReference>